<sequence length="104" mass="11870">QGRNNMASKRMRKRKERERENLTLSSYQWSEPVTGVTQASHFCVGRHQSRVFSATIQPSTQCFRGDPSLGLTHLSRPRCQMAITRYLLSDLAIVDPSDVCVCQR</sequence>
<keyword evidence="3" id="KW-1185">Reference proteome</keyword>
<evidence type="ECO:0000313" key="3">
    <source>
        <dbReference type="Proteomes" id="UP000261600"/>
    </source>
</evidence>
<proteinExistence type="predicted"/>
<dbReference type="AlphaFoldDB" id="A0A3Q3IAB2"/>
<dbReference type="Ensembl" id="ENSMALT00000000429.1">
    <property type="protein sequence ID" value="ENSMALP00000000397.1"/>
    <property type="gene ID" value="ENSMALG00000000339.1"/>
</dbReference>
<evidence type="ECO:0000313" key="2">
    <source>
        <dbReference type="Ensembl" id="ENSMALP00000000397.1"/>
    </source>
</evidence>
<name>A0A3Q3IAB2_MONAL</name>
<reference evidence="2" key="2">
    <citation type="submission" date="2025-09" db="UniProtKB">
        <authorList>
            <consortium name="Ensembl"/>
        </authorList>
    </citation>
    <scope>IDENTIFICATION</scope>
</reference>
<accession>A0A3Q3IAB2</accession>
<dbReference type="Proteomes" id="UP000261600">
    <property type="component" value="Unplaced"/>
</dbReference>
<evidence type="ECO:0000256" key="1">
    <source>
        <dbReference type="SAM" id="MobiDB-lite"/>
    </source>
</evidence>
<organism evidence="2 3">
    <name type="scientific">Monopterus albus</name>
    <name type="common">Swamp eel</name>
    <dbReference type="NCBI Taxonomy" id="43700"/>
    <lineage>
        <taxon>Eukaryota</taxon>
        <taxon>Metazoa</taxon>
        <taxon>Chordata</taxon>
        <taxon>Craniata</taxon>
        <taxon>Vertebrata</taxon>
        <taxon>Euteleostomi</taxon>
        <taxon>Actinopterygii</taxon>
        <taxon>Neopterygii</taxon>
        <taxon>Teleostei</taxon>
        <taxon>Neoteleostei</taxon>
        <taxon>Acanthomorphata</taxon>
        <taxon>Anabantaria</taxon>
        <taxon>Synbranchiformes</taxon>
        <taxon>Synbranchidae</taxon>
        <taxon>Monopterus</taxon>
    </lineage>
</organism>
<feature type="region of interest" description="Disordered" evidence="1">
    <location>
        <begin position="1"/>
        <end position="23"/>
    </location>
</feature>
<protein>
    <submittedName>
        <fullName evidence="2">Uncharacterized protein</fullName>
    </submittedName>
</protein>
<reference evidence="2" key="1">
    <citation type="submission" date="2025-08" db="UniProtKB">
        <authorList>
            <consortium name="Ensembl"/>
        </authorList>
    </citation>
    <scope>IDENTIFICATION</scope>
</reference>